<protein>
    <submittedName>
        <fullName evidence="1">Uncharacterized protein</fullName>
    </submittedName>
</protein>
<gene>
    <name evidence="1" type="ORF">ERUC_LOCUS3634</name>
</gene>
<comment type="caution">
    <text evidence="1">The sequence shown here is derived from an EMBL/GenBank/DDBJ whole genome shotgun (WGS) entry which is preliminary data.</text>
</comment>
<dbReference type="AlphaFoldDB" id="A0ABC8J4A2"/>
<evidence type="ECO:0000313" key="2">
    <source>
        <dbReference type="Proteomes" id="UP001642260"/>
    </source>
</evidence>
<dbReference type="EMBL" id="CAKOAT010059711">
    <property type="protein sequence ID" value="CAH8304445.1"/>
    <property type="molecule type" value="Genomic_DNA"/>
</dbReference>
<evidence type="ECO:0000313" key="1">
    <source>
        <dbReference type="EMBL" id="CAH8304445.1"/>
    </source>
</evidence>
<accession>A0ABC8J4A2</accession>
<sequence>MLHSKPADQGSLMCLVRDIGKNGHGRNLPGVEVLAREGETPEVVVNACTLQDHTTTSYLNELICDSLGSSDTEDSSSLGAPPPALEVRNTSINFNEAEVAVSNSVDAGTRTVAIIRDREKDRYDPDYDRSYDRYVVDLAYRYVRVMPSDN</sequence>
<dbReference type="Proteomes" id="UP001642260">
    <property type="component" value="Unassembled WGS sequence"/>
</dbReference>
<keyword evidence="2" id="KW-1185">Reference proteome</keyword>
<proteinExistence type="predicted"/>
<organism evidence="1 2">
    <name type="scientific">Eruca vesicaria subsp. sativa</name>
    <name type="common">Garden rocket</name>
    <name type="synonym">Eruca sativa</name>
    <dbReference type="NCBI Taxonomy" id="29727"/>
    <lineage>
        <taxon>Eukaryota</taxon>
        <taxon>Viridiplantae</taxon>
        <taxon>Streptophyta</taxon>
        <taxon>Embryophyta</taxon>
        <taxon>Tracheophyta</taxon>
        <taxon>Spermatophyta</taxon>
        <taxon>Magnoliopsida</taxon>
        <taxon>eudicotyledons</taxon>
        <taxon>Gunneridae</taxon>
        <taxon>Pentapetalae</taxon>
        <taxon>rosids</taxon>
        <taxon>malvids</taxon>
        <taxon>Brassicales</taxon>
        <taxon>Brassicaceae</taxon>
        <taxon>Brassiceae</taxon>
        <taxon>Eruca</taxon>
    </lineage>
</organism>
<name>A0ABC8J4A2_ERUVS</name>
<reference evidence="1 2" key="1">
    <citation type="submission" date="2022-03" db="EMBL/GenBank/DDBJ databases">
        <authorList>
            <person name="Macdonald S."/>
            <person name="Ahmed S."/>
            <person name="Newling K."/>
        </authorList>
    </citation>
    <scope>NUCLEOTIDE SEQUENCE [LARGE SCALE GENOMIC DNA]</scope>
</reference>